<proteinExistence type="predicted"/>
<dbReference type="CDD" id="cd01040">
    <property type="entry name" value="Mb-like"/>
    <property type="match status" value="1"/>
</dbReference>
<evidence type="ECO:0000313" key="2">
    <source>
        <dbReference type="WBParaSite" id="SPAL_0000421100.1"/>
    </source>
</evidence>
<dbReference type="GO" id="GO:0019825">
    <property type="term" value="F:oxygen binding"/>
    <property type="evidence" value="ECO:0007669"/>
    <property type="project" value="InterPro"/>
</dbReference>
<organism evidence="1 2">
    <name type="scientific">Strongyloides papillosus</name>
    <name type="common">Intestinal threadworm</name>
    <dbReference type="NCBI Taxonomy" id="174720"/>
    <lineage>
        <taxon>Eukaryota</taxon>
        <taxon>Metazoa</taxon>
        <taxon>Ecdysozoa</taxon>
        <taxon>Nematoda</taxon>
        <taxon>Chromadorea</taxon>
        <taxon>Rhabditida</taxon>
        <taxon>Tylenchina</taxon>
        <taxon>Panagrolaimomorpha</taxon>
        <taxon>Strongyloidoidea</taxon>
        <taxon>Strongyloididae</taxon>
        <taxon>Strongyloides</taxon>
    </lineage>
</organism>
<dbReference type="AlphaFoldDB" id="A0A0N5BDY3"/>
<dbReference type="WBParaSite" id="SPAL_0000421100.1">
    <property type="protein sequence ID" value="SPAL_0000421100.1"/>
    <property type="gene ID" value="SPAL_0000421100"/>
</dbReference>
<dbReference type="InterPro" id="IPR012292">
    <property type="entry name" value="Globin/Proto"/>
</dbReference>
<dbReference type="SUPFAM" id="SSF46458">
    <property type="entry name" value="Globin-like"/>
    <property type="match status" value="1"/>
</dbReference>
<protein>
    <submittedName>
        <fullName evidence="2">RUN domain-containing protein</fullName>
    </submittedName>
</protein>
<reference evidence="2" key="1">
    <citation type="submission" date="2017-02" db="UniProtKB">
        <authorList>
            <consortium name="WormBaseParasite"/>
        </authorList>
    </citation>
    <scope>IDENTIFICATION</scope>
</reference>
<accession>A0A0N5BDY3</accession>
<name>A0A0N5BDY3_STREA</name>
<keyword evidence="1" id="KW-1185">Reference proteome</keyword>
<evidence type="ECO:0000313" key="1">
    <source>
        <dbReference type="Proteomes" id="UP000046392"/>
    </source>
</evidence>
<dbReference type="STRING" id="174720.A0A0N5BDY3"/>
<sequence>MMRIMEAIQRKKLIQMLNVEYAQDLENEAAHSFAESRKLSNMGSINKSSCSFKGSNIDGESLLSPYHSPIHPTFDPIKDKNKIELIQFTDSLERKLSDLQKKALKITWKRLSEAPRTSSKGMLFIMQRVFDLLIERNSEISTVFYRCAFLSCLEDRKKIVTSLNKNTDTKKCPYKLKTIATIRDHANILLDFVNSVICLMFDIPYQESTYIGLSSLGCTHSQLMPLGFQQQWFHHLGECFAEVMFSQECVRAFPHAASAWSLFAVTFTDKLYVESRWRKNKPKTKLPTSYSLSVMPSPSDDVIVDKNKKYSVPAKARVNYRHQFPEEKNFNKK</sequence>
<dbReference type="InterPro" id="IPR009050">
    <property type="entry name" value="Globin-like_sf"/>
</dbReference>
<dbReference type="Gene3D" id="1.10.490.10">
    <property type="entry name" value="Globins"/>
    <property type="match status" value="1"/>
</dbReference>
<dbReference type="Proteomes" id="UP000046392">
    <property type="component" value="Unplaced"/>
</dbReference>
<dbReference type="GO" id="GO:0020037">
    <property type="term" value="F:heme binding"/>
    <property type="evidence" value="ECO:0007669"/>
    <property type="project" value="InterPro"/>
</dbReference>
<dbReference type="InterPro" id="IPR044399">
    <property type="entry name" value="Mb-like_M"/>
</dbReference>